<dbReference type="EC" id="2.7.7.65" evidence="1"/>
<sequence>MESKRNWLDARLVLLERLLSRHGLPVYPIYSLALFILALALVYRQRDGLLLAVQSLGGLDSVLAIMLCVGILLLGFPWSRLGYASFDRITQAGLLWFVGPAASAVFNGIASLVFPFFIRRRTGFSVRAALIRAIHNVGMIMLMILAGGLAFSLAGGSYPVTGLRSDVVFPVACTILAMQLSNGFLLRVRLALEEGRLRLPVDVFSNALETAASLIGLLTAVIVTTTERPVSLSYLFVMLAMIYLVKRLSDSRYRLEEKVRERTAHIQAQNQRLEEAQTKQRALVRRLEKLSREDELTGLSNRRELNQLMRQERDRALRYQGELSLALIDVDHFKRVNDAHSHQVGDEVLCTIARLLEAEVRGTDHLGRWGGEEFLVVLPNTGLTGAMRVVERMRKVIDRHDWQDVVPDLALSISAGVAEMDADGDLERLFRSADTRLYIAKRQGRNQVVAGDETSA</sequence>
<evidence type="ECO:0000256" key="4">
    <source>
        <dbReference type="SAM" id="Phobius"/>
    </source>
</evidence>
<comment type="caution">
    <text evidence="6">The sequence shown here is derived from an EMBL/GenBank/DDBJ whole genome shotgun (WGS) entry which is preliminary data.</text>
</comment>
<dbReference type="GO" id="GO:0052621">
    <property type="term" value="F:diguanylate cyclase activity"/>
    <property type="evidence" value="ECO:0007669"/>
    <property type="project" value="UniProtKB-EC"/>
</dbReference>
<dbReference type="Proteomes" id="UP001239019">
    <property type="component" value="Unassembled WGS sequence"/>
</dbReference>
<dbReference type="Gene3D" id="3.30.70.270">
    <property type="match status" value="1"/>
</dbReference>
<feature type="domain" description="GGDEF" evidence="5">
    <location>
        <begin position="321"/>
        <end position="453"/>
    </location>
</feature>
<dbReference type="InterPro" id="IPR043128">
    <property type="entry name" value="Rev_trsase/Diguanyl_cyclase"/>
</dbReference>
<evidence type="ECO:0000256" key="3">
    <source>
        <dbReference type="SAM" id="Coils"/>
    </source>
</evidence>
<dbReference type="InterPro" id="IPR029787">
    <property type="entry name" value="Nucleotide_cyclase"/>
</dbReference>
<dbReference type="SUPFAM" id="SSF55073">
    <property type="entry name" value="Nucleotide cyclase"/>
    <property type="match status" value="1"/>
</dbReference>
<dbReference type="EMBL" id="JAVDDT010000003">
    <property type="protein sequence ID" value="MDQ2069595.1"/>
    <property type="molecule type" value="Genomic_DNA"/>
</dbReference>
<keyword evidence="7" id="KW-1185">Reference proteome</keyword>
<dbReference type="InterPro" id="IPR050469">
    <property type="entry name" value="Diguanylate_Cyclase"/>
</dbReference>
<feature type="transmembrane region" description="Helical" evidence="4">
    <location>
        <begin position="231"/>
        <end position="248"/>
    </location>
</feature>
<dbReference type="PROSITE" id="PS50887">
    <property type="entry name" value="GGDEF"/>
    <property type="match status" value="1"/>
</dbReference>
<keyword evidence="3" id="KW-0175">Coiled coil</keyword>
<dbReference type="PANTHER" id="PTHR45138">
    <property type="entry name" value="REGULATORY COMPONENTS OF SENSORY TRANSDUCTION SYSTEM"/>
    <property type="match status" value="1"/>
</dbReference>
<protein>
    <recommendedName>
        <fullName evidence="1">diguanylate cyclase</fullName>
        <ecNumber evidence="1">2.7.7.65</ecNumber>
    </recommendedName>
</protein>
<dbReference type="Pfam" id="PF00990">
    <property type="entry name" value="GGDEF"/>
    <property type="match status" value="1"/>
</dbReference>
<comment type="catalytic activity">
    <reaction evidence="2">
        <text>2 GTP = 3',3'-c-di-GMP + 2 diphosphate</text>
        <dbReference type="Rhea" id="RHEA:24898"/>
        <dbReference type="ChEBI" id="CHEBI:33019"/>
        <dbReference type="ChEBI" id="CHEBI:37565"/>
        <dbReference type="ChEBI" id="CHEBI:58805"/>
        <dbReference type="EC" id="2.7.7.65"/>
    </reaction>
</comment>
<reference evidence="6 7" key="1">
    <citation type="submission" date="2023-08" db="EMBL/GenBank/DDBJ databases">
        <title>Whole-genome sequencing of halo(alkali)philic microorganisms from hypersaline lakes.</title>
        <authorList>
            <person name="Sorokin D.Y."/>
            <person name="Abbas B."/>
            <person name="Merkel A.Y."/>
        </authorList>
    </citation>
    <scope>NUCLEOTIDE SEQUENCE [LARGE SCALE GENOMIC DNA]</scope>
    <source>
        <strain evidence="6 7">AB-CW4</strain>
    </source>
</reference>
<dbReference type="PANTHER" id="PTHR45138:SF9">
    <property type="entry name" value="DIGUANYLATE CYCLASE DGCM-RELATED"/>
    <property type="match status" value="1"/>
</dbReference>
<dbReference type="InterPro" id="IPR000160">
    <property type="entry name" value="GGDEF_dom"/>
</dbReference>
<accession>A0ABU0W807</accession>
<feature type="transmembrane region" description="Helical" evidence="4">
    <location>
        <begin position="24"/>
        <end position="43"/>
    </location>
</feature>
<feature type="transmembrane region" description="Helical" evidence="4">
    <location>
        <begin position="94"/>
        <end position="118"/>
    </location>
</feature>
<feature type="transmembrane region" description="Helical" evidence="4">
    <location>
        <begin position="167"/>
        <end position="186"/>
    </location>
</feature>
<keyword evidence="4" id="KW-0812">Transmembrane</keyword>
<keyword evidence="6" id="KW-0808">Transferase</keyword>
<gene>
    <name evidence="6" type="ORF">RBH19_06905</name>
</gene>
<evidence type="ECO:0000259" key="5">
    <source>
        <dbReference type="PROSITE" id="PS50887"/>
    </source>
</evidence>
<proteinExistence type="predicted"/>
<feature type="transmembrane region" description="Helical" evidence="4">
    <location>
        <begin position="50"/>
        <end position="74"/>
    </location>
</feature>
<keyword evidence="4" id="KW-1133">Transmembrane helix</keyword>
<feature type="transmembrane region" description="Helical" evidence="4">
    <location>
        <begin position="207"/>
        <end position="225"/>
    </location>
</feature>
<dbReference type="RefSeq" id="WP_306728093.1">
    <property type="nucleotide sequence ID" value="NZ_JAVDDT010000003.1"/>
</dbReference>
<evidence type="ECO:0000313" key="6">
    <source>
        <dbReference type="EMBL" id="MDQ2069595.1"/>
    </source>
</evidence>
<dbReference type="NCBIfam" id="TIGR00254">
    <property type="entry name" value="GGDEF"/>
    <property type="match status" value="1"/>
</dbReference>
<dbReference type="CDD" id="cd01949">
    <property type="entry name" value="GGDEF"/>
    <property type="match status" value="1"/>
</dbReference>
<feature type="transmembrane region" description="Helical" evidence="4">
    <location>
        <begin position="130"/>
        <end position="155"/>
    </location>
</feature>
<dbReference type="SMART" id="SM00267">
    <property type="entry name" value="GGDEF"/>
    <property type="match status" value="1"/>
</dbReference>
<organism evidence="6 7">
    <name type="scientific">Natronospira bacteriovora</name>
    <dbReference type="NCBI Taxonomy" id="3069753"/>
    <lineage>
        <taxon>Bacteria</taxon>
        <taxon>Pseudomonadati</taxon>
        <taxon>Pseudomonadota</taxon>
        <taxon>Gammaproteobacteria</taxon>
        <taxon>Natronospirales</taxon>
        <taxon>Natronospiraceae</taxon>
        <taxon>Natronospira</taxon>
    </lineage>
</organism>
<keyword evidence="6" id="KW-0548">Nucleotidyltransferase</keyword>
<evidence type="ECO:0000256" key="1">
    <source>
        <dbReference type="ARBA" id="ARBA00012528"/>
    </source>
</evidence>
<evidence type="ECO:0000313" key="7">
    <source>
        <dbReference type="Proteomes" id="UP001239019"/>
    </source>
</evidence>
<evidence type="ECO:0000256" key="2">
    <source>
        <dbReference type="ARBA" id="ARBA00034247"/>
    </source>
</evidence>
<name>A0ABU0W807_9GAMM</name>
<keyword evidence="4" id="KW-0472">Membrane</keyword>
<feature type="coiled-coil region" evidence="3">
    <location>
        <begin position="256"/>
        <end position="322"/>
    </location>
</feature>